<feature type="transmembrane region" description="Helical" evidence="8">
    <location>
        <begin position="150"/>
        <end position="171"/>
    </location>
</feature>
<gene>
    <name evidence="10" type="ORF">EV420DRAFT_1499020</name>
</gene>
<evidence type="ECO:0000256" key="2">
    <source>
        <dbReference type="ARBA" id="ARBA00005179"/>
    </source>
</evidence>
<evidence type="ECO:0000256" key="5">
    <source>
        <dbReference type="ARBA" id="ARBA00022692"/>
    </source>
</evidence>
<keyword evidence="11" id="KW-1185">Reference proteome</keyword>
<keyword evidence="6 8" id="KW-1133">Transmembrane helix</keyword>
<sequence length="443" mass="50408">MRARRHRSAQDASATLNCVRTTPTVGEIRINDRTKTITFSLPWILDCGAWRTWSLFPSSYLYFRQRIWTQIISLSLPPIPPDARSALTARTFFMILLPPFLSYYLAARLAITGRAILTRIAFLPIAIYTTYKCATSLDLAPGTENVKNRYFNDVLVLSMTLCSSRIITWTFTPIPPRRLDPSLPLSPLQLCLSLRGYGWNWGLPQSRAPREWRPTDSTMHFVIATVLSVLFHIIFFDTVHIITGCIAPGTWQSPWGAPILPPSGYPNLKTTCISFLSFFLIYSSVQIIYDVSTLVGVALFQQPLSEWPPLYDNILLSTSLAQFWGHRYHQIFRQTFSGPLLLLPLPEFVQLFGAFLISGVFHCFGVWGYGNGAHWWPMGGFFAVNALGIGLERAWSYVFGRKVGGVAGMMWTVLWLAGWGNWLFDEYSRRGMIYQKILLHFYS</sequence>
<dbReference type="GO" id="GO:0006629">
    <property type="term" value="P:lipid metabolic process"/>
    <property type="evidence" value="ECO:0007669"/>
    <property type="project" value="InterPro"/>
</dbReference>
<keyword evidence="4" id="KW-0808">Transferase</keyword>
<dbReference type="AlphaFoldDB" id="A0AA39NQW9"/>
<feature type="domain" description="Wax synthase" evidence="9">
    <location>
        <begin position="307"/>
        <end position="382"/>
    </location>
</feature>
<organism evidence="10 11">
    <name type="scientific">Armillaria tabescens</name>
    <name type="common">Ringless honey mushroom</name>
    <name type="synonym">Agaricus tabescens</name>
    <dbReference type="NCBI Taxonomy" id="1929756"/>
    <lineage>
        <taxon>Eukaryota</taxon>
        <taxon>Fungi</taxon>
        <taxon>Dikarya</taxon>
        <taxon>Basidiomycota</taxon>
        <taxon>Agaricomycotina</taxon>
        <taxon>Agaricomycetes</taxon>
        <taxon>Agaricomycetidae</taxon>
        <taxon>Agaricales</taxon>
        <taxon>Marasmiineae</taxon>
        <taxon>Physalacriaceae</taxon>
        <taxon>Desarmillaria</taxon>
    </lineage>
</organism>
<comment type="subcellular location">
    <subcellularLocation>
        <location evidence="1">Membrane</location>
        <topology evidence="1">Multi-pass membrane protein</topology>
    </subcellularLocation>
</comment>
<evidence type="ECO:0000256" key="1">
    <source>
        <dbReference type="ARBA" id="ARBA00004141"/>
    </source>
</evidence>
<feature type="transmembrane region" description="Helical" evidence="8">
    <location>
        <begin position="87"/>
        <end position="105"/>
    </location>
</feature>
<comment type="caution">
    <text evidence="10">The sequence shown here is derived from an EMBL/GenBank/DDBJ whole genome shotgun (WGS) entry which is preliminary data.</text>
</comment>
<evidence type="ECO:0000256" key="8">
    <source>
        <dbReference type="SAM" id="Phobius"/>
    </source>
</evidence>
<proteinExistence type="inferred from homology"/>
<dbReference type="GO" id="GO:0016020">
    <property type="term" value="C:membrane"/>
    <property type="evidence" value="ECO:0007669"/>
    <property type="project" value="UniProtKB-SubCell"/>
</dbReference>
<feature type="transmembrane region" description="Helical" evidence="8">
    <location>
        <begin position="268"/>
        <end position="289"/>
    </location>
</feature>
<dbReference type="Proteomes" id="UP001175211">
    <property type="component" value="Unassembled WGS sequence"/>
</dbReference>
<name>A0AA39NQW9_ARMTA</name>
<keyword evidence="7 8" id="KW-0472">Membrane</keyword>
<evidence type="ECO:0000256" key="7">
    <source>
        <dbReference type="ARBA" id="ARBA00023136"/>
    </source>
</evidence>
<evidence type="ECO:0000259" key="9">
    <source>
        <dbReference type="Pfam" id="PF13813"/>
    </source>
</evidence>
<keyword evidence="5 8" id="KW-0812">Transmembrane</keyword>
<dbReference type="PANTHER" id="PTHR31595:SF57">
    <property type="entry name" value="OS04G0481900 PROTEIN"/>
    <property type="match status" value="1"/>
</dbReference>
<dbReference type="RefSeq" id="XP_060340007.1">
    <property type="nucleotide sequence ID" value="XM_060470984.1"/>
</dbReference>
<dbReference type="Pfam" id="PF13813">
    <property type="entry name" value="MBOAT_2"/>
    <property type="match status" value="1"/>
</dbReference>
<evidence type="ECO:0000256" key="6">
    <source>
        <dbReference type="ARBA" id="ARBA00022989"/>
    </source>
</evidence>
<evidence type="ECO:0000313" key="10">
    <source>
        <dbReference type="EMBL" id="KAK0470214.1"/>
    </source>
</evidence>
<evidence type="ECO:0000256" key="4">
    <source>
        <dbReference type="ARBA" id="ARBA00022679"/>
    </source>
</evidence>
<accession>A0AA39NQW9</accession>
<dbReference type="GO" id="GO:0008374">
    <property type="term" value="F:O-acyltransferase activity"/>
    <property type="evidence" value="ECO:0007669"/>
    <property type="project" value="InterPro"/>
</dbReference>
<evidence type="ECO:0000256" key="3">
    <source>
        <dbReference type="ARBA" id="ARBA00007282"/>
    </source>
</evidence>
<dbReference type="InterPro" id="IPR032805">
    <property type="entry name" value="Wax_synthase_dom"/>
</dbReference>
<feature type="transmembrane region" description="Helical" evidence="8">
    <location>
        <begin position="340"/>
        <end position="367"/>
    </location>
</feature>
<dbReference type="EMBL" id="JAUEPS010000001">
    <property type="protein sequence ID" value="KAK0470214.1"/>
    <property type="molecule type" value="Genomic_DNA"/>
</dbReference>
<dbReference type="InterPro" id="IPR044851">
    <property type="entry name" value="Wax_synthase"/>
</dbReference>
<feature type="transmembrane region" description="Helical" evidence="8">
    <location>
        <begin position="221"/>
        <end position="247"/>
    </location>
</feature>
<dbReference type="GeneID" id="85354532"/>
<feature type="transmembrane region" description="Helical" evidence="8">
    <location>
        <begin position="373"/>
        <end position="391"/>
    </location>
</feature>
<evidence type="ECO:0000313" key="11">
    <source>
        <dbReference type="Proteomes" id="UP001175211"/>
    </source>
</evidence>
<feature type="transmembrane region" description="Helical" evidence="8">
    <location>
        <begin position="111"/>
        <end position="129"/>
    </location>
</feature>
<dbReference type="PANTHER" id="PTHR31595">
    <property type="entry name" value="LONG-CHAIN-ALCOHOL O-FATTY-ACYLTRANSFERASE 3-RELATED"/>
    <property type="match status" value="1"/>
</dbReference>
<feature type="transmembrane region" description="Helical" evidence="8">
    <location>
        <begin position="403"/>
        <end position="424"/>
    </location>
</feature>
<comment type="similarity">
    <text evidence="3">Belongs to the wax synthase family.</text>
</comment>
<comment type="pathway">
    <text evidence="2">Secondary metabolite biosynthesis.</text>
</comment>
<protein>
    <recommendedName>
        <fullName evidence="9">Wax synthase domain-containing protein</fullName>
    </recommendedName>
</protein>
<reference evidence="10" key="1">
    <citation type="submission" date="2023-06" db="EMBL/GenBank/DDBJ databases">
        <authorList>
            <consortium name="Lawrence Berkeley National Laboratory"/>
            <person name="Ahrendt S."/>
            <person name="Sahu N."/>
            <person name="Indic B."/>
            <person name="Wong-Bajracharya J."/>
            <person name="Merenyi Z."/>
            <person name="Ke H.-M."/>
            <person name="Monk M."/>
            <person name="Kocsube S."/>
            <person name="Drula E."/>
            <person name="Lipzen A."/>
            <person name="Balint B."/>
            <person name="Henrissat B."/>
            <person name="Andreopoulos B."/>
            <person name="Martin F.M."/>
            <person name="Harder C.B."/>
            <person name="Rigling D."/>
            <person name="Ford K.L."/>
            <person name="Foster G.D."/>
            <person name="Pangilinan J."/>
            <person name="Papanicolaou A."/>
            <person name="Barry K."/>
            <person name="LaButti K."/>
            <person name="Viragh M."/>
            <person name="Koriabine M."/>
            <person name="Yan M."/>
            <person name="Riley R."/>
            <person name="Champramary S."/>
            <person name="Plett K.L."/>
            <person name="Tsai I.J."/>
            <person name="Slot J."/>
            <person name="Sipos G."/>
            <person name="Plett J."/>
            <person name="Nagy L.G."/>
            <person name="Grigoriev I.V."/>
        </authorList>
    </citation>
    <scope>NUCLEOTIDE SEQUENCE</scope>
    <source>
        <strain evidence="10">CCBAS 213</strain>
    </source>
</reference>